<feature type="transmembrane region" description="Helical" evidence="3">
    <location>
        <begin position="144"/>
        <end position="162"/>
    </location>
</feature>
<comment type="catalytic activity">
    <reaction evidence="2">
        <text>2 GTP = 3',3'-c-di-GMP + 2 diphosphate</text>
        <dbReference type="Rhea" id="RHEA:24898"/>
        <dbReference type="ChEBI" id="CHEBI:33019"/>
        <dbReference type="ChEBI" id="CHEBI:37565"/>
        <dbReference type="ChEBI" id="CHEBI:58805"/>
        <dbReference type="EC" id="2.7.7.65"/>
    </reaction>
</comment>
<dbReference type="OrthoDB" id="9779586at2"/>
<keyword evidence="3" id="KW-0812">Transmembrane</keyword>
<dbReference type="Gene3D" id="3.30.70.270">
    <property type="match status" value="1"/>
</dbReference>
<dbReference type="Pfam" id="PF00990">
    <property type="entry name" value="GGDEF"/>
    <property type="match status" value="1"/>
</dbReference>
<dbReference type="AlphaFoldDB" id="A0A1Y1RU34"/>
<dbReference type="STRING" id="1963862.B4O97_18570"/>
<evidence type="ECO:0000256" key="1">
    <source>
        <dbReference type="ARBA" id="ARBA00012528"/>
    </source>
</evidence>
<dbReference type="GO" id="GO:0052621">
    <property type="term" value="F:diguanylate cyclase activity"/>
    <property type="evidence" value="ECO:0007669"/>
    <property type="project" value="UniProtKB-EC"/>
</dbReference>
<feature type="transmembrane region" description="Helical" evidence="3">
    <location>
        <begin position="63"/>
        <end position="82"/>
    </location>
</feature>
<dbReference type="EMBL" id="MWQY01000036">
    <property type="protein sequence ID" value="ORC29916.1"/>
    <property type="molecule type" value="Genomic_DNA"/>
</dbReference>
<evidence type="ECO:0000256" key="2">
    <source>
        <dbReference type="ARBA" id="ARBA00034247"/>
    </source>
</evidence>
<evidence type="ECO:0000259" key="4">
    <source>
        <dbReference type="PROSITE" id="PS50887"/>
    </source>
</evidence>
<dbReference type="CDD" id="cd01949">
    <property type="entry name" value="GGDEF"/>
    <property type="match status" value="1"/>
</dbReference>
<dbReference type="InterPro" id="IPR029787">
    <property type="entry name" value="Nucleotide_cyclase"/>
</dbReference>
<dbReference type="PANTHER" id="PTHR45138">
    <property type="entry name" value="REGULATORY COMPONENTS OF SENSORY TRANSDUCTION SYSTEM"/>
    <property type="match status" value="1"/>
</dbReference>
<feature type="transmembrane region" description="Helical" evidence="3">
    <location>
        <begin position="34"/>
        <end position="51"/>
    </location>
</feature>
<keyword evidence="6" id="KW-1185">Reference proteome</keyword>
<dbReference type="NCBIfam" id="TIGR00254">
    <property type="entry name" value="GGDEF"/>
    <property type="match status" value="1"/>
</dbReference>
<accession>A0A1Y1RU34</accession>
<dbReference type="Proteomes" id="UP000192343">
    <property type="component" value="Unassembled WGS sequence"/>
</dbReference>
<dbReference type="SUPFAM" id="SSF55073">
    <property type="entry name" value="Nucleotide cyclase"/>
    <property type="match status" value="1"/>
</dbReference>
<organism evidence="5 6">
    <name type="scientific">Marispirochaeta aestuarii</name>
    <dbReference type="NCBI Taxonomy" id="1963862"/>
    <lineage>
        <taxon>Bacteria</taxon>
        <taxon>Pseudomonadati</taxon>
        <taxon>Spirochaetota</taxon>
        <taxon>Spirochaetia</taxon>
        <taxon>Spirochaetales</taxon>
        <taxon>Spirochaetaceae</taxon>
        <taxon>Marispirochaeta</taxon>
    </lineage>
</organism>
<protein>
    <recommendedName>
        <fullName evidence="1">diguanylate cyclase</fullName>
        <ecNumber evidence="1">2.7.7.65</ecNumber>
    </recommendedName>
</protein>
<dbReference type="SMART" id="SM00267">
    <property type="entry name" value="GGDEF"/>
    <property type="match status" value="1"/>
</dbReference>
<dbReference type="PANTHER" id="PTHR45138:SF9">
    <property type="entry name" value="DIGUANYLATE CYCLASE DGCM-RELATED"/>
    <property type="match status" value="1"/>
</dbReference>
<reference evidence="5 6" key="1">
    <citation type="submission" date="2017-03" db="EMBL/GenBank/DDBJ databases">
        <title>Draft Genome sequence of Marispirochaeta sp. strain JC444.</title>
        <authorList>
            <person name="Shivani Y."/>
            <person name="Subhash Y."/>
            <person name="Sasikala C."/>
            <person name="Ramana C."/>
        </authorList>
    </citation>
    <scope>NUCLEOTIDE SEQUENCE [LARGE SCALE GENOMIC DNA]</scope>
    <source>
        <strain evidence="5 6">JC444</strain>
    </source>
</reference>
<evidence type="ECO:0000256" key="3">
    <source>
        <dbReference type="SAM" id="Phobius"/>
    </source>
</evidence>
<comment type="caution">
    <text evidence="5">The sequence shown here is derived from an EMBL/GenBank/DDBJ whole genome shotgun (WGS) entry which is preliminary data.</text>
</comment>
<feature type="transmembrane region" description="Helical" evidence="3">
    <location>
        <begin position="94"/>
        <end position="113"/>
    </location>
</feature>
<dbReference type="InterPro" id="IPR043128">
    <property type="entry name" value="Rev_trsase/Diguanyl_cyclase"/>
</dbReference>
<gene>
    <name evidence="5" type="ORF">B4O97_18570</name>
</gene>
<dbReference type="FunFam" id="3.30.70.270:FF:000001">
    <property type="entry name" value="Diguanylate cyclase domain protein"/>
    <property type="match status" value="1"/>
</dbReference>
<feature type="transmembrane region" description="Helical" evidence="3">
    <location>
        <begin position="119"/>
        <end position="137"/>
    </location>
</feature>
<dbReference type="InterPro" id="IPR050469">
    <property type="entry name" value="Diguanylate_Cyclase"/>
</dbReference>
<dbReference type="EC" id="2.7.7.65" evidence="1"/>
<sequence length="376" mass="43202">MIITKYLPQMFPQVTENLKSDFDGYRFQRNNQRIFIISVFLVFEQLFYGIFVSGRGSSLHAVYYISAFAMLLMSLVCGFFILHKPENIGIHHKIHELSLGILGMGVALIRLLFFEFDMLRIPTIYIAVLYGVAVLFYLSYGYGLFLYALLSLSIILLTPLYHPGTLTTRYIADISSNGIIAWIVSAMNYRNFVSIFLNRKEIEKKNEELRERSIRDELTDLYNRRNINSVLKEVHARAERYASDFSVIILDIDHFKHINDTFGHHLGDIVLRQISAILSGNIREVDTCGRWGGEEFLIICPEADIPHAEGIAERLRLLIGEYTFQHNKKVTASFGIASFREFPDLDSLLKIADMRLYQAKMSGRNRVDAVTLFSLV</sequence>
<dbReference type="InterPro" id="IPR000160">
    <property type="entry name" value="GGDEF_dom"/>
</dbReference>
<evidence type="ECO:0000313" key="5">
    <source>
        <dbReference type="EMBL" id="ORC29916.1"/>
    </source>
</evidence>
<keyword evidence="3" id="KW-1133">Transmembrane helix</keyword>
<dbReference type="PROSITE" id="PS50887">
    <property type="entry name" value="GGDEF"/>
    <property type="match status" value="1"/>
</dbReference>
<evidence type="ECO:0000313" key="6">
    <source>
        <dbReference type="Proteomes" id="UP000192343"/>
    </source>
</evidence>
<proteinExistence type="predicted"/>
<name>A0A1Y1RU34_9SPIO</name>
<keyword evidence="3" id="KW-0472">Membrane</keyword>
<feature type="domain" description="GGDEF" evidence="4">
    <location>
        <begin position="243"/>
        <end position="372"/>
    </location>
</feature>
<dbReference type="RefSeq" id="WP_083053019.1">
    <property type="nucleotide sequence ID" value="NZ_MWQY01000036.1"/>
</dbReference>